<sequence>MFEGKKPLLSDEFLDELVKEINEEFGWDNEIEGRNIEIESNTKQSKEDTE</sequence>
<gene>
    <name evidence="1" type="ORF">LRS37_07535</name>
</gene>
<dbReference type="Proteomes" id="UP001162836">
    <property type="component" value="Unassembled WGS sequence"/>
</dbReference>
<keyword evidence="2" id="KW-1185">Reference proteome</keyword>
<organism evidence="1 2">
    <name type="scientific">Neobacillus sedimentimangrovi</name>
    <dbReference type="NCBI Taxonomy" id="2699460"/>
    <lineage>
        <taxon>Bacteria</taxon>
        <taxon>Bacillati</taxon>
        <taxon>Bacillota</taxon>
        <taxon>Bacilli</taxon>
        <taxon>Bacillales</taxon>
        <taxon>Bacillaceae</taxon>
        <taxon>Neobacillus</taxon>
    </lineage>
</organism>
<protein>
    <submittedName>
        <fullName evidence="1">Bacitracin ABC transporter ATP-binding protein</fullName>
    </submittedName>
</protein>
<dbReference type="GO" id="GO:0005524">
    <property type="term" value="F:ATP binding"/>
    <property type="evidence" value="ECO:0007669"/>
    <property type="project" value="UniProtKB-KW"/>
</dbReference>
<dbReference type="EMBL" id="JAJODE010000016">
    <property type="protein sequence ID" value="MCD4838728.1"/>
    <property type="molecule type" value="Genomic_DNA"/>
</dbReference>
<accession>A0ABS8QHW7</accession>
<evidence type="ECO:0000313" key="1">
    <source>
        <dbReference type="EMBL" id="MCD4838728.1"/>
    </source>
</evidence>
<comment type="caution">
    <text evidence="1">The sequence shown here is derived from an EMBL/GenBank/DDBJ whole genome shotgun (WGS) entry which is preliminary data.</text>
</comment>
<keyword evidence="1" id="KW-0067">ATP-binding</keyword>
<keyword evidence="1" id="KW-0547">Nucleotide-binding</keyword>
<reference evidence="1 2" key="1">
    <citation type="journal article" date="2023" name="Antonie Van Leeuwenhoek">
        <title>Unveiling the genomic potential of a novel thermostable glycoside hydrolases producing Neobacillus sedimentimangrovi UE25.</title>
        <authorList>
            <person name="Ejaz U."/>
            <person name="Saleem F."/>
            <person name="Rashid R."/>
            <person name="Hasan K.A."/>
            <person name="Syed M.N."/>
            <person name="Sohail M."/>
        </authorList>
    </citation>
    <scope>NUCLEOTIDE SEQUENCE [LARGE SCALE GENOMIC DNA]</scope>
    <source>
        <strain evidence="1 2">UE25</strain>
    </source>
</reference>
<proteinExistence type="predicted"/>
<dbReference type="RefSeq" id="WP_231314697.1">
    <property type="nucleotide sequence ID" value="NZ_JAJODE010000016.1"/>
</dbReference>
<evidence type="ECO:0000313" key="2">
    <source>
        <dbReference type="Proteomes" id="UP001162836"/>
    </source>
</evidence>
<name>A0ABS8QHW7_9BACI</name>